<dbReference type="GO" id="GO:0004519">
    <property type="term" value="F:endonuclease activity"/>
    <property type="evidence" value="ECO:0007669"/>
    <property type="project" value="UniProtKB-KW"/>
</dbReference>
<sequence length="231" mass="24848">MAFAIAVSWWWDFSESADPVPGSPSRTQVEELLGRVEVVAQRPQLSGYERDCGPGARCVFGPAWSDDHPGPGGHDGCDTRNNVLARDLRDPTFRSGTDDCVVLTGTLADPYTGEQVAFRRSAAKAVHIDHIYPLAAAWDHGAAHWPAELRQQFANDVVYNLAAVGGAANEAKRDHTPAEWLPPATGYRCWFAGKYLSVAVRYRLPITAADHRALAGATALCPAAEPSAPAS</sequence>
<comment type="caution">
    <text evidence="2">The sequence shown here is derived from an EMBL/GenBank/DDBJ whole genome shotgun (WGS) entry which is preliminary data.</text>
</comment>
<dbReference type="PANTHER" id="PTHR24094:SF15">
    <property type="entry name" value="AMP-DEPENDENT SYNTHETASE_LIGASE DOMAIN-CONTAINING PROTEIN-RELATED"/>
    <property type="match status" value="1"/>
</dbReference>
<gene>
    <name evidence="2" type="ORF">Q8814_18760</name>
</gene>
<dbReference type="PANTHER" id="PTHR24094">
    <property type="entry name" value="SECRETED PROTEIN"/>
    <property type="match status" value="1"/>
</dbReference>
<accession>A0ABU7JVR9</accession>
<evidence type="ECO:0000313" key="3">
    <source>
        <dbReference type="Proteomes" id="UP001331936"/>
    </source>
</evidence>
<evidence type="ECO:0000259" key="1">
    <source>
        <dbReference type="Pfam" id="PF07510"/>
    </source>
</evidence>
<name>A0ABU7JVR9_9NOCA</name>
<keyword evidence="2" id="KW-0255">Endonuclease</keyword>
<keyword evidence="2" id="KW-0540">Nuclease</keyword>
<organism evidence="2 3">
    <name type="scientific">Rhodococcus chondri</name>
    <dbReference type="NCBI Taxonomy" id="3065941"/>
    <lineage>
        <taxon>Bacteria</taxon>
        <taxon>Bacillati</taxon>
        <taxon>Actinomycetota</taxon>
        <taxon>Actinomycetes</taxon>
        <taxon>Mycobacteriales</taxon>
        <taxon>Nocardiaceae</taxon>
        <taxon>Rhodococcus</taxon>
    </lineage>
</organism>
<proteinExistence type="predicted"/>
<protein>
    <submittedName>
        <fullName evidence="2">HNH endonuclease family protein</fullName>
    </submittedName>
</protein>
<dbReference type="Proteomes" id="UP001331936">
    <property type="component" value="Unassembled WGS sequence"/>
</dbReference>
<dbReference type="RefSeq" id="WP_330153506.1">
    <property type="nucleotide sequence ID" value="NZ_JAUZMZ010000122.1"/>
</dbReference>
<dbReference type="InterPro" id="IPR011089">
    <property type="entry name" value="GmrSD_C"/>
</dbReference>
<keyword evidence="2" id="KW-0378">Hydrolase</keyword>
<keyword evidence="3" id="KW-1185">Reference proteome</keyword>
<evidence type="ECO:0000313" key="2">
    <source>
        <dbReference type="EMBL" id="MEE2034128.1"/>
    </source>
</evidence>
<feature type="domain" description="GmrSD restriction endonucleases C-terminal" evidence="1">
    <location>
        <begin position="78"/>
        <end position="215"/>
    </location>
</feature>
<reference evidence="2 3" key="1">
    <citation type="submission" date="2023-08" db="EMBL/GenBank/DDBJ databases">
        <authorList>
            <person name="Girao M."/>
            <person name="Carvalho M.F."/>
        </authorList>
    </citation>
    <scope>NUCLEOTIDE SEQUENCE [LARGE SCALE GENOMIC DNA]</scope>
    <source>
        <strain evidence="2 3">CC-R104</strain>
    </source>
</reference>
<dbReference type="Pfam" id="PF07510">
    <property type="entry name" value="GmrSD_C"/>
    <property type="match status" value="1"/>
</dbReference>
<dbReference type="EMBL" id="JAUZMZ010000122">
    <property type="protein sequence ID" value="MEE2034128.1"/>
    <property type="molecule type" value="Genomic_DNA"/>
</dbReference>